<protein>
    <submittedName>
        <fullName evidence="4">WD40 repeat protein</fullName>
    </submittedName>
</protein>
<dbReference type="GO" id="GO:0034388">
    <property type="term" value="C:Pwp2p-containing subcomplex of 90S preribosome"/>
    <property type="evidence" value="ECO:0007669"/>
    <property type="project" value="TreeGrafter"/>
</dbReference>
<evidence type="ECO:0000256" key="3">
    <source>
        <dbReference type="PROSITE-ProRule" id="PRU00221"/>
    </source>
</evidence>
<dbReference type="OrthoDB" id="407922at2759"/>
<dbReference type="SMART" id="SM00320">
    <property type="entry name" value="WD40"/>
    <property type="match status" value="10"/>
</dbReference>
<dbReference type="Gene3D" id="2.130.10.10">
    <property type="entry name" value="YVTN repeat-like/Quinoprotein amine dehydrogenase"/>
    <property type="match status" value="3"/>
</dbReference>
<dbReference type="GO" id="GO:0032040">
    <property type="term" value="C:small-subunit processome"/>
    <property type="evidence" value="ECO:0007669"/>
    <property type="project" value="TreeGrafter"/>
</dbReference>
<keyword evidence="2" id="KW-0677">Repeat</keyword>
<dbReference type="InterPro" id="IPR001680">
    <property type="entry name" value="WD40_rpt"/>
</dbReference>
<proteinExistence type="predicted"/>
<evidence type="ECO:0000256" key="2">
    <source>
        <dbReference type="ARBA" id="ARBA00022737"/>
    </source>
</evidence>
<organism evidence="4 5">
    <name type="scientific">Giardia muris</name>
    <dbReference type="NCBI Taxonomy" id="5742"/>
    <lineage>
        <taxon>Eukaryota</taxon>
        <taxon>Metamonada</taxon>
        <taxon>Diplomonadida</taxon>
        <taxon>Hexamitidae</taxon>
        <taxon>Giardiinae</taxon>
        <taxon>Giardia</taxon>
    </lineage>
</organism>
<dbReference type="InterPro" id="IPR015943">
    <property type="entry name" value="WD40/YVTN_repeat-like_dom_sf"/>
</dbReference>
<dbReference type="AlphaFoldDB" id="A0A4Z1T1C2"/>
<dbReference type="InterPro" id="IPR036322">
    <property type="entry name" value="WD40_repeat_dom_sf"/>
</dbReference>
<accession>A0A4Z1T1C2</accession>
<comment type="caution">
    <text evidence="4">The sequence shown here is derived from an EMBL/GenBank/DDBJ whole genome shotgun (WGS) entry which is preliminary data.</text>
</comment>
<dbReference type="EMBL" id="VDLU01000001">
    <property type="protein sequence ID" value="TNJ29498.1"/>
    <property type="molecule type" value="Genomic_DNA"/>
</dbReference>
<dbReference type="GO" id="GO:0030490">
    <property type="term" value="P:maturation of SSU-rRNA"/>
    <property type="evidence" value="ECO:0007669"/>
    <property type="project" value="TreeGrafter"/>
</dbReference>
<dbReference type="GO" id="GO:0030515">
    <property type="term" value="F:snoRNA binding"/>
    <property type="evidence" value="ECO:0007669"/>
    <property type="project" value="TreeGrafter"/>
</dbReference>
<sequence>MPRTYLRYEPDMAAGVIVAGGAAASTCGRRLFSAALDRILTWDLQTGHLLSTFDIQRDTHATVIVHHQKQPLLAVGYHDGRVDVFDTETPHLDLLHTYSVHQAAISALLFATDGSQLYSASTKAELSCFSLSAGRPLYRLPKEHSGPITALALLDDNHLVSASRDKVVIVWSLTDRCKLQTLAESITEARALATFCFEGEQSTAEWLIFAGGSDNVIHCWSSVELPPLPTMKELILMEADETATSGAHRFVQLAEEHGVLHGGHDVPKDLSNALERNDTRSIQVTNVMEEAESLLASRRRPFVYLGKMERSIIEPTQTMAIISGCVPKDFSNPALFLTGLHSVELYSLLTLKSATAQSLKRARRLARQKVEKVLRLLETSEALFKTEAAALLDSKPASFQLSHLLSSLLVLRAPYGGKLVSANWLPLSRGIYVATNENLVQVYALGVETKMGFVPLVDKRVEDALAEVRNLTYDETVEIALPGHRHPIHNISLNSDDTLAITCSLGEVKVWSMRRLSPVATIVLPNSMKAPTHARILPGNQFSVATDTVGSLVLINNRTLEPIDIIAAHTKKITALEVVSGMLVTAGEDGYVRYWSFGLADEGLTIIQERQFNAGNAITTIAFDPQGKYIFVALVDNTVRIHFADSLRFHMVLYGHSLPITGISVSANGEKLITCSTDKTLRIWGLQFGECQKVLRGDSAFTSVRLIRDTHLALAANKAGRLTYWDMDSHQLISVLGEGNYGALFARGHFGECTGLVVSSTGRFAVSVGQDGAIRQWLQSEELISVESEERKRLEEAFEAEANRKTVGWEDESITSEAKNAGDTIMEAVALVSGELNAGHTGPSLTTYGQAPLDYLIRTLTVTVRHETLYDALLSITVAAALDLLKLLVLCLDHQKQPSDLLIRCLLHLIMHYFHHSTDTQGLGPIILSAQSHITTLLKSQEVAARTVLGCLRLMANYGQYNEE</sequence>
<dbReference type="Pfam" id="PF25172">
    <property type="entry name" value="Beta-prop_WDR3_2nd"/>
    <property type="match status" value="1"/>
</dbReference>
<dbReference type="Proteomes" id="UP000315496">
    <property type="component" value="Chromosome 1"/>
</dbReference>
<dbReference type="VEuPathDB" id="GiardiaDB:GMRT_10209"/>
<keyword evidence="1 3" id="KW-0853">WD repeat</keyword>
<dbReference type="Pfam" id="PF00400">
    <property type="entry name" value="WD40"/>
    <property type="match status" value="1"/>
</dbReference>
<dbReference type="SUPFAM" id="SSF50978">
    <property type="entry name" value="WD40 repeat-like"/>
    <property type="match status" value="2"/>
</dbReference>
<name>A0A4Z1T1C2_GIAMU</name>
<dbReference type="PANTHER" id="PTHR19853">
    <property type="entry name" value="WD REPEAT CONTAINING PROTEIN 3 WDR3"/>
    <property type="match status" value="1"/>
</dbReference>
<dbReference type="PROSITE" id="PS50082">
    <property type="entry name" value="WD_REPEATS_2"/>
    <property type="match status" value="3"/>
</dbReference>
<feature type="repeat" description="WD" evidence="3">
    <location>
        <begin position="566"/>
        <end position="596"/>
    </location>
</feature>
<dbReference type="PROSITE" id="PS50294">
    <property type="entry name" value="WD_REPEATS_REGION"/>
    <property type="match status" value="1"/>
</dbReference>
<gene>
    <name evidence="4" type="ORF">GMRT_10209</name>
</gene>
<feature type="repeat" description="WD" evidence="3">
    <location>
        <begin position="141"/>
        <end position="181"/>
    </location>
</feature>
<feature type="repeat" description="WD" evidence="3">
    <location>
        <begin position="653"/>
        <end position="694"/>
    </location>
</feature>
<keyword evidence="5" id="KW-1185">Reference proteome</keyword>
<dbReference type="InterPro" id="IPR051570">
    <property type="entry name" value="TBC1_cilium_biogenesis"/>
</dbReference>
<evidence type="ECO:0000313" key="4">
    <source>
        <dbReference type="EMBL" id="TNJ29498.1"/>
    </source>
</evidence>
<evidence type="ECO:0000313" key="5">
    <source>
        <dbReference type="Proteomes" id="UP000315496"/>
    </source>
</evidence>
<dbReference type="PANTHER" id="PTHR19853:SF0">
    <property type="entry name" value="WD REPEAT-CONTAINING PROTEIN 3"/>
    <property type="match status" value="1"/>
</dbReference>
<evidence type="ECO:0000256" key="1">
    <source>
        <dbReference type="ARBA" id="ARBA00022574"/>
    </source>
</evidence>
<reference evidence="4 5" key="1">
    <citation type="submission" date="2019-05" db="EMBL/GenBank/DDBJ databases">
        <title>The compact genome of Giardia muris reveals important steps in the evolution of intestinal protozoan parasites.</title>
        <authorList>
            <person name="Xu F."/>
            <person name="Jimenez-Gonzalez A."/>
            <person name="Einarsson E."/>
            <person name="Astvaldsson A."/>
            <person name="Peirasmaki D."/>
            <person name="Eckmann L."/>
            <person name="Andersson J.O."/>
            <person name="Svard S.G."/>
            <person name="Jerlstrom-Hultqvist J."/>
        </authorList>
    </citation>
    <scope>NUCLEOTIDE SEQUENCE [LARGE SCALE GENOMIC DNA]</scope>
    <source>
        <strain evidence="4 5">Roberts-Thomson</strain>
    </source>
</reference>